<evidence type="ECO:0000313" key="2">
    <source>
        <dbReference type="EMBL" id="CAB4200514.1"/>
    </source>
</evidence>
<dbReference type="EMBL" id="LR797292">
    <property type="protein sequence ID" value="CAB4200514.1"/>
    <property type="molecule type" value="Genomic_DNA"/>
</dbReference>
<organism evidence="3">
    <name type="scientific">uncultured Caudovirales phage</name>
    <dbReference type="NCBI Taxonomy" id="2100421"/>
    <lineage>
        <taxon>Viruses</taxon>
        <taxon>Duplodnaviria</taxon>
        <taxon>Heunggongvirae</taxon>
        <taxon>Uroviricota</taxon>
        <taxon>Caudoviricetes</taxon>
        <taxon>Peduoviridae</taxon>
        <taxon>Maltschvirus</taxon>
        <taxon>Maltschvirus maltsch</taxon>
    </lineage>
</organism>
<reference evidence="3" key="1">
    <citation type="submission" date="2020-05" db="EMBL/GenBank/DDBJ databases">
        <authorList>
            <person name="Chiriac C."/>
            <person name="Salcher M."/>
            <person name="Ghai R."/>
            <person name="Kavagutti S V."/>
        </authorList>
    </citation>
    <scope>NUCLEOTIDE SEQUENCE</scope>
</reference>
<evidence type="ECO:0000313" key="1">
    <source>
        <dbReference type="EMBL" id="CAB4187544.1"/>
    </source>
</evidence>
<dbReference type="EMBL" id="LR797469">
    <property type="protein sequence ID" value="CAB4218797.1"/>
    <property type="molecule type" value="Genomic_DNA"/>
</dbReference>
<evidence type="ECO:0000313" key="3">
    <source>
        <dbReference type="EMBL" id="CAB4218797.1"/>
    </source>
</evidence>
<proteinExistence type="predicted"/>
<sequence>MSRRQRTFIGPQGMGGMVSLWGASSLIKSIQYGITVANTAATATATIVSVVPENTILFFLGCQSNAATAAGHWAGSCVLTNATTVTTTYQAATDSRILAFCAVEYYPGVIRSRQSFSISWSGATSSTATITEVNIAKTMLAFGGMQMYQGDQNEPGRITLTNATTVTATRGGATGWSTVMPGQAVEFF</sequence>
<accession>A0A6J5SWH8</accession>
<name>A0A6J5SWH8_9CAUD</name>
<dbReference type="EMBL" id="LR797107">
    <property type="protein sequence ID" value="CAB4187544.1"/>
    <property type="molecule type" value="Genomic_DNA"/>
</dbReference>
<gene>
    <name evidence="1" type="ORF">UFOVP1154_50</name>
    <name evidence="2" type="ORF">UFOVP1341_43</name>
    <name evidence="3" type="ORF">UFOVP1601_40</name>
</gene>
<protein>
    <submittedName>
        <fullName evidence="3">Uncharacterized protein</fullName>
    </submittedName>
</protein>